<sequence length="208" mass="23804">METRSFRRASSPNRHLIHPKPQADALPRDYQLLLRSHQIWYIYCQIGNYAIPDTISATIPWVLSYIWKARNDKIFNGKEISPLETIQIVRAEAESWRVAHIIEQPLEEVTVEVRPDPPPQPPGPICSIDASWHKEDTFFGGGMVLTNEDGMTTFGSFTSNRVLTPLHAEFQTLLWAMKSSIQLDHSSMTFETDGLQLVNLLEEDEEDK</sequence>
<evidence type="ECO:0000256" key="1">
    <source>
        <dbReference type="SAM" id="MobiDB-lite"/>
    </source>
</evidence>
<dbReference type="InterPro" id="IPR012337">
    <property type="entry name" value="RNaseH-like_sf"/>
</dbReference>
<evidence type="ECO:0000313" key="3">
    <source>
        <dbReference type="EMBL" id="KAF3595766.1"/>
    </source>
</evidence>
<proteinExistence type="predicted"/>
<gene>
    <name evidence="3" type="ORF">DY000_02020923</name>
</gene>
<dbReference type="PANTHER" id="PTHR34146:SF3">
    <property type="entry name" value="POLYNUCLEOTIDYL TRANSFERASE, RIBONUCLEASE H-LIKE SUPERFAMILY PROTEIN"/>
    <property type="match status" value="1"/>
</dbReference>
<protein>
    <recommendedName>
        <fullName evidence="2">RNase H type-1 domain-containing protein</fullName>
    </recommendedName>
</protein>
<accession>A0ABQ7EG26</accession>
<evidence type="ECO:0000313" key="4">
    <source>
        <dbReference type="Proteomes" id="UP000266723"/>
    </source>
</evidence>
<name>A0ABQ7EG26_BRACR</name>
<comment type="caution">
    <text evidence="3">The sequence shown here is derived from an EMBL/GenBank/DDBJ whole genome shotgun (WGS) entry which is preliminary data.</text>
</comment>
<organism evidence="3 4">
    <name type="scientific">Brassica cretica</name>
    <name type="common">Mustard</name>
    <dbReference type="NCBI Taxonomy" id="69181"/>
    <lineage>
        <taxon>Eukaryota</taxon>
        <taxon>Viridiplantae</taxon>
        <taxon>Streptophyta</taxon>
        <taxon>Embryophyta</taxon>
        <taxon>Tracheophyta</taxon>
        <taxon>Spermatophyta</taxon>
        <taxon>Magnoliopsida</taxon>
        <taxon>eudicotyledons</taxon>
        <taxon>Gunneridae</taxon>
        <taxon>Pentapetalae</taxon>
        <taxon>rosids</taxon>
        <taxon>malvids</taxon>
        <taxon>Brassicales</taxon>
        <taxon>Brassicaceae</taxon>
        <taxon>Brassiceae</taxon>
        <taxon>Brassica</taxon>
    </lineage>
</organism>
<evidence type="ECO:0000259" key="2">
    <source>
        <dbReference type="Pfam" id="PF13456"/>
    </source>
</evidence>
<feature type="domain" description="RNase H type-1" evidence="2">
    <location>
        <begin position="128"/>
        <end position="206"/>
    </location>
</feature>
<dbReference type="SUPFAM" id="SSF53098">
    <property type="entry name" value="Ribonuclease H-like"/>
    <property type="match status" value="1"/>
</dbReference>
<dbReference type="PANTHER" id="PTHR34146">
    <property type="entry name" value="POLYNUCLEOTIDYL TRANSFERASE, RIBONUCLEASE H-LIKE SUPERFAMILY PROTEIN-RELATED"/>
    <property type="match status" value="1"/>
</dbReference>
<dbReference type="Pfam" id="PF13456">
    <property type="entry name" value="RVT_3"/>
    <property type="match status" value="1"/>
</dbReference>
<feature type="region of interest" description="Disordered" evidence="1">
    <location>
        <begin position="1"/>
        <end position="21"/>
    </location>
</feature>
<dbReference type="Proteomes" id="UP000266723">
    <property type="component" value="Unassembled WGS sequence"/>
</dbReference>
<keyword evidence="4" id="KW-1185">Reference proteome</keyword>
<dbReference type="EMBL" id="QGKV02000299">
    <property type="protein sequence ID" value="KAF3595766.1"/>
    <property type="molecule type" value="Genomic_DNA"/>
</dbReference>
<reference evidence="3 4" key="1">
    <citation type="journal article" date="2020" name="BMC Genomics">
        <title>Intraspecific diversification of the crop wild relative Brassica cretica Lam. using demographic model selection.</title>
        <authorList>
            <person name="Kioukis A."/>
            <person name="Michalopoulou V.A."/>
            <person name="Briers L."/>
            <person name="Pirintsos S."/>
            <person name="Studholme D.J."/>
            <person name="Pavlidis P."/>
            <person name="Sarris P.F."/>
        </authorList>
    </citation>
    <scope>NUCLEOTIDE SEQUENCE [LARGE SCALE GENOMIC DNA]</scope>
    <source>
        <strain evidence="4">cv. PFS-1207/04</strain>
    </source>
</reference>
<dbReference type="InterPro" id="IPR002156">
    <property type="entry name" value="RNaseH_domain"/>
</dbReference>